<dbReference type="GO" id="GO:0015031">
    <property type="term" value="P:protein transport"/>
    <property type="evidence" value="ECO:0007669"/>
    <property type="project" value="UniProtKB-KW"/>
</dbReference>
<evidence type="ECO:0000256" key="3">
    <source>
        <dbReference type="SAM" id="MobiDB-lite"/>
    </source>
</evidence>
<name>A0A9P7GQX2_9AGAR</name>
<keyword evidence="2" id="KW-0539">Nucleus</keyword>
<sequence>MPKRKESHPSAGDESDASSSDVSLIDVSFDFFDPNPRVDYHAIKRLLAQLFQRDAELFHLHDLVELVLAQPTVGTTVKTDGLESDPYALLTVLNMHVHQAHPSISALAHYALEKASSDAAFHSTLQQLFKQPETHVGLVLSERLVNMPVQVVPPMYAMLEREVGWALADNEPYRFTHYLILTRTYRLSPDEESALANSAPVSSKKAKKTKKARSGGDPSMSVGSMGMDVDVDMDGTGASADGRAADGVYPFHPEDAVIRAAAQHSIDYRFSKSAEKDEPRAKDAFGLDTRGRMMLVSADRWPVLVQRLGELYAVLEGAGR</sequence>
<dbReference type="PANTHER" id="PTHR13261:SF0">
    <property type="entry name" value="BRCA2 AND CDKN1A-INTERACTING PROTEIN"/>
    <property type="match status" value="1"/>
</dbReference>
<dbReference type="OrthoDB" id="27543at2759"/>
<comment type="subcellular location">
    <subcellularLocation>
        <location evidence="2">Nucleus</location>
    </subcellularLocation>
</comment>
<dbReference type="InterPro" id="IPR025602">
    <property type="entry name" value="BCP1_family"/>
</dbReference>
<evidence type="ECO:0000256" key="1">
    <source>
        <dbReference type="ARBA" id="ARBA00006781"/>
    </source>
</evidence>
<comment type="function">
    <text evidence="2">Involved in nuclear export, actin cytoskeleton organization and vesicular transport.</text>
</comment>
<feature type="compositionally biased region" description="Basic residues" evidence="3">
    <location>
        <begin position="204"/>
        <end position="213"/>
    </location>
</feature>
<dbReference type="PANTHER" id="PTHR13261">
    <property type="entry name" value="BRCA2 AND CDKN1A INTERACTING PROTEIN"/>
    <property type="match status" value="1"/>
</dbReference>
<comment type="similarity">
    <text evidence="1 2">Belongs to the BCP1 family.</text>
</comment>
<accession>A0A9P7GQX2</accession>
<reference evidence="4" key="1">
    <citation type="submission" date="2021-02" db="EMBL/GenBank/DDBJ databases">
        <authorList>
            <person name="Nieuwenhuis M."/>
            <person name="Van De Peppel L.J.J."/>
        </authorList>
    </citation>
    <scope>NUCLEOTIDE SEQUENCE</scope>
    <source>
        <strain evidence="4">D49</strain>
    </source>
</reference>
<dbReference type="Proteomes" id="UP000717328">
    <property type="component" value="Unassembled WGS sequence"/>
</dbReference>
<feature type="region of interest" description="Disordered" evidence="3">
    <location>
        <begin position="194"/>
        <end position="224"/>
    </location>
</feature>
<dbReference type="EMBL" id="JABCKI010000191">
    <property type="protein sequence ID" value="KAG5651850.1"/>
    <property type="molecule type" value="Genomic_DNA"/>
</dbReference>
<dbReference type="GO" id="GO:0005634">
    <property type="term" value="C:nucleus"/>
    <property type="evidence" value="ECO:0007669"/>
    <property type="project" value="UniProtKB-SubCell"/>
</dbReference>
<reference evidence="4" key="2">
    <citation type="submission" date="2021-10" db="EMBL/GenBank/DDBJ databases">
        <title>Phylogenomics reveals ancestral predisposition of the termite-cultivated fungus Termitomyces towards a domesticated lifestyle.</title>
        <authorList>
            <person name="Auxier B."/>
            <person name="Grum-Grzhimaylo A."/>
            <person name="Cardenas M.E."/>
            <person name="Lodge J.D."/>
            <person name="Laessoe T."/>
            <person name="Pedersen O."/>
            <person name="Smith M.E."/>
            <person name="Kuyper T.W."/>
            <person name="Franco-Molano E.A."/>
            <person name="Baroni T.J."/>
            <person name="Aanen D.K."/>
        </authorList>
    </citation>
    <scope>NUCLEOTIDE SEQUENCE</scope>
    <source>
        <strain evidence="4">D49</strain>
    </source>
</reference>
<keyword evidence="2" id="KW-0813">Transport</keyword>
<evidence type="ECO:0000256" key="2">
    <source>
        <dbReference type="PIRNR" id="PIRNR028983"/>
    </source>
</evidence>
<dbReference type="PIRSF" id="PIRSF028983">
    <property type="entry name" value="BCP1"/>
    <property type="match status" value="1"/>
</dbReference>
<evidence type="ECO:0000313" key="5">
    <source>
        <dbReference type="Proteomes" id="UP000717328"/>
    </source>
</evidence>
<dbReference type="AlphaFoldDB" id="A0A9P7GQX2"/>
<proteinExistence type="inferred from homology"/>
<gene>
    <name evidence="4" type="ORF">H0H81_007226</name>
</gene>
<dbReference type="Pfam" id="PF13862">
    <property type="entry name" value="BCCIP"/>
    <property type="match status" value="1"/>
</dbReference>
<keyword evidence="2" id="KW-0653">Protein transport</keyword>
<keyword evidence="5" id="KW-1185">Reference proteome</keyword>
<comment type="caution">
    <text evidence="4">The sequence shown here is derived from an EMBL/GenBank/DDBJ whole genome shotgun (WGS) entry which is preliminary data.</text>
</comment>
<feature type="compositionally biased region" description="Low complexity" evidence="3">
    <location>
        <begin position="215"/>
        <end position="224"/>
    </location>
</feature>
<organism evidence="4 5">
    <name type="scientific">Sphagnurus paluster</name>
    <dbReference type="NCBI Taxonomy" id="117069"/>
    <lineage>
        <taxon>Eukaryota</taxon>
        <taxon>Fungi</taxon>
        <taxon>Dikarya</taxon>
        <taxon>Basidiomycota</taxon>
        <taxon>Agaricomycotina</taxon>
        <taxon>Agaricomycetes</taxon>
        <taxon>Agaricomycetidae</taxon>
        <taxon>Agaricales</taxon>
        <taxon>Tricholomatineae</taxon>
        <taxon>Lyophyllaceae</taxon>
        <taxon>Sphagnurus</taxon>
    </lineage>
</organism>
<protein>
    <recommendedName>
        <fullName evidence="2">Protein BCP1</fullName>
    </recommendedName>
</protein>
<evidence type="ECO:0000313" key="4">
    <source>
        <dbReference type="EMBL" id="KAG5651850.1"/>
    </source>
</evidence>